<dbReference type="KEGG" id="cvc:BKX93_08590"/>
<evidence type="ECO:0000313" key="3">
    <source>
        <dbReference type="EMBL" id="AOZ50044.1"/>
    </source>
</evidence>
<dbReference type="EMBL" id="CP017707">
    <property type="protein sequence ID" value="AOZ50044.1"/>
    <property type="molecule type" value="Genomic_DNA"/>
</dbReference>
<dbReference type="PANTHER" id="PTHR43372">
    <property type="entry name" value="FATTY-ACID AMIDE HYDROLASE"/>
    <property type="match status" value="1"/>
</dbReference>
<dbReference type="SUPFAM" id="SSF75304">
    <property type="entry name" value="Amidase signature (AS) enzymes"/>
    <property type="match status" value="1"/>
</dbReference>
<dbReference type="RefSeq" id="WP_070979523.1">
    <property type="nucleotide sequence ID" value="NZ_CP017707.1"/>
</dbReference>
<feature type="region of interest" description="Disordered" evidence="1">
    <location>
        <begin position="144"/>
        <end position="163"/>
    </location>
</feature>
<reference evidence="3 4" key="1">
    <citation type="submission" date="2016-10" db="EMBL/GenBank/DDBJ databases">
        <title>Chromobacterium muskegensis sp. nov., an insecticidal bacterium isolated from Sphagnum bogs.</title>
        <authorList>
            <person name="Sparks M.E."/>
            <person name="Blackburn M.B."/>
            <person name="Gundersen-Rindal D.E."/>
            <person name="Mitchell A."/>
            <person name="Farrar R."/>
            <person name="Kuhar D."/>
        </authorList>
    </citation>
    <scope>NUCLEOTIDE SEQUENCE [LARGE SCALE GENOMIC DNA]</scope>
    <source>
        <strain evidence="3 4">21-1</strain>
    </source>
</reference>
<evidence type="ECO:0000313" key="4">
    <source>
        <dbReference type="Proteomes" id="UP000178776"/>
    </source>
</evidence>
<feature type="domain" description="Amidase" evidence="2">
    <location>
        <begin position="26"/>
        <end position="450"/>
    </location>
</feature>
<evidence type="ECO:0000259" key="2">
    <source>
        <dbReference type="Pfam" id="PF01425"/>
    </source>
</evidence>
<dbReference type="GO" id="GO:0012505">
    <property type="term" value="C:endomembrane system"/>
    <property type="evidence" value="ECO:0007669"/>
    <property type="project" value="TreeGrafter"/>
</dbReference>
<gene>
    <name evidence="3" type="ORF">BKX93_08590</name>
</gene>
<protein>
    <submittedName>
        <fullName evidence="3">Amidase</fullName>
    </submittedName>
</protein>
<dbReference type="Proteomes" id="UP000178776">
    <property type="component" value="Chromosome"/>
</dbReference>
<sequence>MHDIDALSLREMVDLQRRGRLASRDLAEHYLARIAERNPRLNAIIEQAPPERVLAGADAADAALRRGRLQGPLHGVPLSLKDACHVRGFHPSRGVRELRGAASEANATVVQRLFDAGAVALGLSNVPEMCMAFDTDNLLYGRTLNPHDPERSAGGSSGGEASAIAAGMSPGGLASDACGSVRVPAHFNGVCGLKLTQWRAPLTGQFPHDRSGLFHLSSSFAVMGRGVDDVALLGELISGPDGQDPDTVPAPFRDYREQPLSALRIGVWQENAGPARPSAATSALLRHAAALLDGAAASVTDIVPPMVDEAFDVLWKVLVLGGDGGRGWSQLFGRMGKTAFSAPIAQLLEWSAGLEMSVDELRAALVTRDTVRHRLAMMFRDIDVLICPVYPDVAFRHGESLREPGAYRYVFPFSLTGSPAAVIPAGRCPDSGMPIGLQLVGRHWDEHQLLAAAAHLERLLPAWRPV</sequence>
<organism evidence="3 4">
    <name type="scientific">Chromobacterium vaccinii</name>
    <dbReference type="NCBI Taxonomy" id="1108595"/>
    <lineage>
        <taxon>Bacteria</taxon>
        <taxon>Pseudomonadati</taxon>
        <taxon>Pseudomonadota</taxon>
        <taxon>Betaproteobacteria</taxon>
        <taxon>Neisseriales</taxon>
        <taxon>Chromobacteriaceae</taxon>
        <taxon>Chromobacterium</taxon>
    </lineage>
</organism>
<dbReference type="InterPro" id="IPR036928">
    <property type="entry name" value="AS_sf"/>
</dbReference>
<evidence type="ECO:0000256" key="1">
    <source>
        <dbReference type="SAM" id="MobiDB-lite"/>
    </source>
</evidence>
<dbReference type="Pfam" id="PF01425">
    <property type="entry name" value="Amidase"/>
    <property type="match status" value="1"/>
</dbReference>
<dbReference type="AlphaFoldDB" id="A0A1D9LFU6"/>
<dbReference type="PANTHER" id="PTHR43372:SF4">
    <property type="entry name" value="FATTY-ACID AMIDE HYDROLASE 2"/>
    <property type="match status" value="1"/>
</dbReference>
<name>A0A1D9LFU6_9NEIS</name>
<dbReference type="InterPro" id="IPR023631">
    <property type="entry name" value="Amidase_dom"/>
</dbReference>
<dbReference type="GeneID" id="68841272"/>
<dbReference type="InterPro" id="IPR052739">
    <property type="entry name" value="FAAH2"/>
</dbReference>
<accession>A0A1D9LFU6</accession>
<dbReference type="STRING" id="1108595.BKX93_08590"/>
<dbReference type="Gene3D" id="3.90.1300.10">
    <property type="entry name" value="Amidase signature (AS) domain"/>
    <property type="match status" value="1"/>
</dbReference>
<proteinExistence type="predicted"/>